<sequence>MDTVAEALTIIRNKCCCWSPRYILSDQSNIEAKSITKNFPSIVADEQKCQVLLCVVHIMRTWMQRIHEKKPQDIIIMAMHKRTKIGCESLIQDAINHCSVPSVQNYIKRNYAKNTEKWGLWACQHSPLLLQVTSMNSIESFHSELKKVTFSLYDLIGAVHGIVNIDCKKRSEAKSASFDFRIKKVSAYGVDDDILEEIQKFTFPFQQLIIKEACAVMNHLEKGKGVPESGFEVYESRELFIEYVQTEQQKGAENHKIAVGELTKRMRDRYWHVEEMGDAERTQSFISMLEASVDPIILRFDYNSNGKT</sequence>
<evidence type="ECO:0000313" key="1">
    <source>
        <dbReference type="EMBL" id="GBB88726.1"/>
    </source>
</evidence>
<gene>
    <name evidence="1" type="ORF">RclHR1_01530014</name>
</gene>
<organism evidence="1 2">
    <name type="scientific">Rhizophagus clarus</name>
    <dbReference type="NCBI Taxonomy" id="94130"/>
    <lineage>
        <taxon>Eukaryota</taxon>
        <taxon>Fungi</taxon>
        <taxon>Fungi incertae sedis</taxon>
        <taxon>Mucoromycota</taxon>
        <taxon>Glomeromycotina</taxon>
        <taxon>Glomeromycetes</taxon>
        <taxon>Glomerales</taxon>
        <taxon>Glomeraceae</taxon>
        <taxon>Rhizophagus</taxon>
    </lineage>
</organism>
<name>A0A2Z6R7F3_9GLOM</name>
<dbReference type="STRING" id="94130.A0A2Z6R7F3"/>
<dbReference type="AlphaFoldDB" id="A0A2Z6R7F3"/>
<dbReference type="Proteomes" id="UP000247702">
    <property type="component" value="Unassembled WGS sequence"/>
</dbReference>
<accession>A0A2Z6R7F3</accession>
<evidence type="ECO:0008006" key="3">
    <source>
        <dbReference type="Google" id="ProtNLM"/>
    </source>
</evidence>
<protein>
    <recommendedName>
        <fullName evidence="3">MULE transposase domain-containing protein</fullName>
    </recommendedName>
</protein>
<keyword evidence="2" id="KW-1185">Reference proteome</keyword>
<comment type="caution">
    <text evidence="1">The sequence shown here is derived from an EMBL/GenBank/DDBJ whole genome shotgun (WGS) entry which is preliminary data.</text>
</comment>
<proteinExistence type="predicted"/>
<dbReference type="EMBL" id="BEXD01000591">
    <property type="protein sequence ID" value="GBB88726.1"/>
    <property type="molecule type" value="Genomic_DNA"/>
</dbReference>
<evidence type="ECO:0000313" key="2">
    <source>
        <dbReference type="Proteomes" id="UP000247702"/>
    </source>
</evidence>
<reference evidence="1 2" key="1">
    <citation type="submission" date="2017-11" db="EMBL/GenBank/DDBJ databases">
        <title>The genome of Rhizophagus clarus HR1 reveals common genetic basis of auxotrophy among arbuscular mycorrhizal fungi.</title>
        <authorList>
            <person name="Kobayashi Y."/>
        </authorList>
    </citation>
    <scope>NUCLEOTIDE SEQUENCE [LARGE SCALE GENOMIC DNA]</scope>
    <source>
        <strain evidence="1 2">HR1</strain>
    </source>
</reference>